<dbReference type="HAMAP" id="MF_00048">
    <property type="entry name" value="UPF0102"/>
    <property type="match status" value="1"/>
</dbReference>
<dbReference type="EMBL" id="VUNJ01000007">
    <property type="protein sequence ID" value="MST91881.1"/>
    <property type="molecule type" value="Genomic_DNA"/>
</dbReference>
<dbReference type="InterPro" id="IPR011335">
    <property type="entry name" value="Restrct_endonuc-II-like"/>
</dbReference>
<dbReference type="PANTHER" id="PTHR34039:SF1">
    <property type="entry name" value="UPF0102 PROTEIN YRAN"/>
    <property type="match status" value="1"/>
</dbReference>
<dbReference type="Proteomes" id="UP000431913">
    <property type="component" value="Unassembled WGS sequence"/>
</dbReference>
<evidence type="ECO:0000256" key="1">
    <source>
        <dbReference type="ARBA" id="ARBA00006738"/>
    </source>
</evidence>
<reference evidence="3 6" key="2">
    <citation type="submission" date="2019-08" db="EMBL/GenBank/DDBJ databases">
        <title>In-depth cultivation of the pig gut microbiome towards novel bacterial diversity and tailored functional studies.</title>
        <authorList>
            <person name="Wylensek D."/>
            <person name="Hitch T.C.A."/>
            <person name="Clavel T."/>
        </authorList>
    </citation>
    <scope>NUCLEOTIDE SEQUENCE [LARGE SCALE GENOMIC DNA]</scope>
    <source>
        <strain evidence="3 6">WCA3-601-WT-6J</strain>
    </source>
</reference>
<evidence type="ECO:0000313" key="5">
    <source>
        <dbReference type="EMBL" id="MTS52489.1"/>
    </source>
</evidence>
<evidence type="ECO:0000313" key="4">
    <source>
        <dbReference type="EMBL" id="MTS25840.1"/>
    </source>
</evidence>
<evidence type="ECO:0000313" key="8">
    <source>
        <dbReference type="Proteomes" id="UP000472755"/>
    </source>
</evidence>
<comment type="caution">
    <text evidence="5">The sequence shown here is derived from an EMBL/GenBank/DDBJ whole genome shotgun (WGS) entry which is preliminary data.</text>
</comment>
<accession>A0A6I3QTU2</accession>
<dbReference type="RefSeq" id="WP_069971841.1">
    <property type="nucleotide sequence ID" value="NZ_CAOJUJ010000049.1"/>
</dbReference>
<name>A0A6I3QTU2_9FIRM</name>
<dbReference type="NCBIfam" id="NF009150">
    <property type="entry name" value="PRK12497.1-3"/>
    <property type="match status" value="1"/>
</dbReference>
<dbReference type="SUPFAM" id="SSF52980">
    <property type="entry name" value="Restriction endonuclease-like"/>
    <property type="match status" value="1"/>
</dbReference>
<evidence type="ECO:0000313" key="6">
    <source>
        <dbReference type="Proteomes" id="UP000431913"/>
    </source>
</evidence>
<sequence length="123" mass="13983">MCERKSARRGAMGERLAAAYYRRRGCRVLEMNFRTRRGEIDVIAQKGDMLIFAEVKTRDEAAAAQPAEAVTAQKRRRIVLAAQGYLLLHPELAENFMRFDVVEVTVPRLGTPRLNCIENAFTL</sequence>
<protein>
    <recommendedName>
        <fullName evidence="2">UPF0102 protein FYJ76_08015</fullName>
    </recommendedName>
</protein>
<evidence type="ECO:0000256" key="2">
    <source>
        <dbReference type="HAMAP-Rule" id="MF_00048"/>
    </source>
</evidence>
<dbReference type="Gene3D" id="3.40.1350.10">
    <property type="match status" value="1"/>
</dbReference>
<gene>
    <name evidence="3" type="ORF">FYJ76_08015</name>
    <name evidence="5" type="ORF">GMD52_13195</name>
    <name evidence="4" type="ORF">GMD59_00865</name>
</gene>
<dbReference type="PANTHER" id="PTHR34039">
    <property type="entry name" value="UPF0102 PROTEIN YRAN"/>
    <property type="match status" value="1"/>
</dbReference>
<dbReference type="InterPro" id="IPR003509">
    <property type="entry name" value="UPF0102_YraN-like"/>
</dbReference>
<dbReference type="Proteomes" id="UP000449193">
    <property type="component" value="Unassembled WGS sequence"/>
</dbReference>
<comment type="similarity">
    <text evidence="1 2">Belongs to the UPF0102 family.</text>
</comment>
<dbReference type="AlphaFoldDB" id="A0A6I3QTU2"/>
<organism evidence="5 7">
    <name type="scientific">Ruthenibacterium lactatiformans</name>
    <dbReference type="NCBI Taxonomy" id="1550024"/>
    <lineage>
        <taxon>Bacteria</taxon>
        <taxon>Bacillati</taxon>
        <taxon>Bacillota</taxon>
        <taxon>Clostridia</taxon>
        <taxon>Eubacteriales</taxon>
        <taxon>Oscillospiraceae</taxon>
        <taxon>Ruthenibacterium</taxon>
    </lineage>
</organism>
<dbReference type="EMBL" id="WMZU01000001">
    <property type="protein sequence ID" value="MTS25840.1"/>
    <property type="molecule type" value="Genomic_DNA"/>
</dbReference>
<evidence type="ECO:0000313" key="7">
    <source>
        <dbReference type="Proteomes" id="UP000449193"/>
    </source>
</evidence>
<dbReference type="GO" id="GO:0003676">
    <property type="term" value="F:nucleic acid binding"/>
    <property type="evidence" value="ECO:0007669"/>
    <property type="project" value="InterPro"/>
</dbReference>
<dbReference type="Proteomes" id="UP000472755">
    <property type="component" value="Unassembled WGS sequence"/>
</dbReference>
<dbReference type="EMBL" id="WMZR01000018">
    <property type="protein sequence ID" value="MTS52489.1"/>
    <property type="molecule type" value="Genomic_DNA"/>
</dbReference>
<evidence type="ECO:0000313" key="3">
    <source>
        <dbReference type="EMBL" id="MST91881.1"/>
    </source>
</evidence>
<reference evidence="7 8" key="1">
    <citation type="journal article" date="2019" name="Nat. Med.">
        <title>A library of human gut bacterial isolates paired with longitudinal multiomics data enables mechanistic microbiome research.</title>
        <authorList>
            <person name="Poyet M."/>
            <person name="Groussin M."/>
            <person name="Gibbons S.M."/>
            <person name="Avila-Pacheco J."/>
            <person name="Jiang X."/>
            <person name="Kearney S.M."/>
            <person name="Perrotta A.R."/>
            <person name="Berdy B."/>
            <person name="Zhao S."/>
            <person name="Lieberman T.D."/>
            <person name="Swanson P.K."/>
            <person name="Smith M."/>
            <person name="Roesemann S."/>
            <person name="Alexander J.E."/>
            <person name="Rich S.A."/>
            <person name="Livny J."/>
            <person name="Vlamakis H."/>
            <person name="Clish C."/>
            <person name="Bullock K."/>
            <person name="Deik A."/>
            <person name="Scott J."/>
            <person name="Pierce K.A."/>
            <person name="Xavier R.J."/>
            <person name="Alm E.J."/>
        </authorList>
    </citation>
    <scope>NUCLEOTIDE SEQUENCE [LARGE SCALE GENOMIC DNA]</scope>
    <source>
        <strain evidence="4 8">BIOML-A4</strain>
        <strain evidence="5 7">BIOML-A7</strain>
    </source>
</reference>
<proteinExistence type="inferred from homology"/>
<dbReference type="Pfam" id="PF02021">
    <property type="entry name" value="UPF0102"/>
    <property type="match status" value="1"/>
</dbReference>
<dbReference type="InterPro" id="IPR011856">
    <property type="entry name" value="tRNA_endonuc-like_dom_sf"/>
</dbReference>
<dbReference type="NCBIfam" id="NF009154">
    <property type="entry name" value="PRK12497.3-3"/>
    <property type="match status" value="1"/>
</dbReference>